<evidence type="ECO:0000256" key="9">
    <source>
        <dbReference type="RuleBase" id="RU003357"/>
    </source>
</evidence>
<dbReference type="PANTHER" id="PTHR40980">
    <property type="entry name" value="PLUG DOMAIN-CONTAINING PROTEIN"/>
    <property type="match status" value="1"/>
</dbReference>
<feature type="region of interest" description="Disordered" evidence="10">
    <location>
        <begin position="52"/>
        <end position="102"/>
    </location>
</feature>
<dbReference type="NCBIfam" id="TIGR01782">
    <property type="entry name" value="TonB-Xanth-Caul"/>
    <property type="match status" value="1"/>
</dbReference>
<feature type="region of interest" description="Disordered" evidence="10">
    <location>
        <begin position="1"/>
        <end position="25"/>
    </location>
</feature>
<dbReference type="AlphaFoldDB" id="A0A5C6UA62"/>
<keyword evidence="5 9" id="KW-0798">TonB box</keyword>
<keyword evidence="4 8" id="KW-0812">Transmembrane</keyword>
<feature type="domain" description="TonB-dependent receptor-like beta-barrel" evidence="11">
    <location>
        <begin position="479"/>
        <end position="930"/>
    </location>
</feature>
<evidence type="ECO:0000256" key="1">
    <source>
        <dbReference type="ARBA" id="ARBA00004571"/>
    </source>
</evidence>
<dbReference type="InterPro" id="IPR000531">
    <property type="entry name" value="Beta-barrel_TonB"/>
</dbReference>
<dbReference type="Pfam" id="PF00593">
    <property type="entry name" value="TonB_dep_Rec_b-barrel"/>
    <property type="match status" value="1"/>
</dbReference>
<name>A0A5C6UA62_9SPHN</name>
<keyword evidence="6 8" id="KW-0472">Membrane</keyword>
<dbReference type="PROSITE" id="PS52016">
    <property type="entry name" value="TONB_DEPENDENT_REC_3"/>
    <property type="match status" value="1"/>
</dbReference>
<evidence type="ECO:0000256" key="7">
    <source>
        <dbReference type="ARBA" id="ARBA00023237"/>
    </source>
</evidence>
<dbReference type="CDD" id="cd01347">
    <property type="entry name" value="ligand_gated_channel"/>
    <property type="match status" value="1"/>
</dbReference>
<evidence type="ECO:0000313" key="14">
    <source>
        <dbReference type="Proteomes" id="UP000321250"/>
    </source>
</evidence>
<comment type="similarity">
    <text evidence="8 9">Belongs to the TonB-dependent receptor family.</text>
</comment>
<dbReference type="InterPro" id="IPR036942">
    <property type="entry name" value="Beta-barrel_TonB_sf"/>
</dbReference>
<evidence type="ECO:0000259" key="11">
    <source>
        <dbReference type="Pfam" id="PF00593"/>
    </source>
</evidence>
<evidence type="ECO:0000256" key="6">
    <source>
        <dbReference type="ARBA" id="ARBA00023136"/>
    </source>
</evidence>
<dbReference type="InterPro" id="IPR010104">
    <property type="entry name" value="TonB_rcpt_bac"/>
</dbReference>
<dbReference type="InterPro" id="IPR012910">
    <property type="entry name" value="Plug_dom"/>
</dbReference>
<evidence type="ECO:0000256" key="5">
    <source>
        <dbReference type="ARBA" id="ARBA00023077"/>
    </source>
</evidence>
<accession>A0A5C6UA62</accession>
<feature type="compositionally biased region" description="Low complexity" evidence="10">
    <location>
        <begin position="78"/>
        <end position="102"/>
    </location>
</feature>
<keyword evidence="14" id="KW-1185">Reference proteome</keyword>
<evidence type="ECO:0000256" key="3">
    <source>
        <dbReference type="ARBA" id="ARBA00022452"/>
    </source>
</evidence>
<proteinExistence type="inferred from homology"/>
<evidence type="ECO:0000256" key="4">
    <source>
        <dbReference type="ARBA" id="ARBA00022692"/>
    </source>
</evidence>
<protein>
    <submittedName>
        <fullName evidence="13">TonB-dependent receptor</fullName>
    </submittedName>
</protein>
<comment type="caution">
    <text evidence="13">The sequence shown here is derived from an EMBL/GenBank/DDBJ whole genome shotgun (WGS) entry which is preliminary data.</text>
</comment>
<evidence type="ECO:0000259" key="12">
    <source>
        <dbReference type="Pfam" id="PF07715"/>
    </source>
</evidence>
<keyword evidence="2 8" id="KW-0813">Transport</keyword>
<dbReference type="InterPro" id="IPR037066">
    <property type="entry name" value="Plug_dom_sf"/>
</dbReference>
<evidence type="ECO:0000256" key="8">
    <source>
        <dbReference type="PROSITE-ProRule" id="PRU01360"/>
    </source>
</evidence>
<feature type="domain" description="TonB-dependent receptor plug" evidence="12">
    <location>
        <begin position="123"/>
        <end position="227"/>
    </location>
</feature>
<dbReference type="EMBL" id="VOQR01000001">
    <property type="protein sequence ID" value="TXC69664.1"/>
    <property type="molecule type" value="Genomic_DNA"/>
</dbReference>
<comment type="subcellular location">
    <subcellularLocation>
        <location evidence="1 8">Cell outer membrane</location>
        <topology evidence="1 8">Multi-pass membrane protein</topology>
    </subcellularLocation>
</comment>
<dbReference type="GO" id="GO:0009279">
    <property type="term" value="C:cell outer membrane"/>
    <property type="evidence" value="ECO:0007669"/>
    <property type="project" value="UniProtKB-SubCell"/>
</dbReference>
<dbReference type="PANTHER" id="PTHR40980:SF3">
    <property type="entry name" value="TONB-DEPENDENT RECEPTOR-LIKE BETA-BARREL DOMAIN-CONTAINING PROTEIN"/>
    <property type="match status" value="1"/>
</dbReference>
<evidence type="ECO:0000256" key="10">
    <source>
        <dbReference type="SAM" id="MobiDB-lite"/>
    </source>
</evidence>
<organism evidence="13 14">
    <name type="scientific">Sphingomonas ginsenosidivorax</name>
    <dbReference type="NCBI Taxonomy" id="862135"/>
    <lineage>
        <taxon>Bacteria</taxon>
        <taxon>Pseudomonadati</taxon>
        <taxon>Pseudomonadota</taxon>
        <taxon>Alphaproteobacteria</taxon>
        <taxon>Sphingomonadales</taxon>
        <taxon>Sphingomonadaceae</taxon>
        <taxon>Sphingomonas</taxon>
    </lineage>
</organism>
<gene>
    <name evidence="13" type="ORF">FSB78_00810</name>
</gene>
<sequence length="963" mass="104687">MGRLAHKPLMTPVTPPSMGEESMTGFGGTARSALLGSACIWAMSMASGAQAQTAIAPPEPSVQTQVPTAPTLPPAPAVPQAGPATPAAGDAPADPASDEAASPDIIVTGFRSSLQEALNIKKREAGAVDAILAEDMADFPDLNLAEAIQRLPGVTIERDAGQGRTISVRGLSADFTRVRINGLEAQAAAGGNRSRGFDFSIFASELFNSITVRKTQSAEIEEGSLGATVDLQTGRPLDFKRGFDSAVSVQGSYNDLSKKLLPRFAGLVSWTNDDQTWGGLVSLAYSERRPTSESFNTTRWQSGNAAQAYGTNQNFAGCPSCSPAQRTELLNAYYPRIPRYTFGRFAEDRLGITASLQWKPTDATEVVVDALHSRFNQEFESPNIEAISFSRATADGVRQTIVRDYAVDPEKNIISYGVFDRVDVRSENGFDRNESRFTQVSLNARHQFSEKLRGQLKLGKSKSEANTPISIAYQFDALNVNGYTYDFRKNDRTPLINYGFDVTDPSKFTLTEVRSSETGATYGLESISGALAYKIDSVFELKLGGERRGYAFSQFGRQRNRVLTAAEQIVGVGGLGKVVSIDGGLDIPSGSNLSYVTPDVFAITDRIGLYQNFPLTTTFNGNRDVSEIDTGAYGQLDFSSDLAGMTLRGNVGLRYARTETSSSGFLNTTFVTVDNKYADWLPSTNLALDVTDKLIVRLGVAKVMSRPTLGALTPGGSLNTSGQTITYGNPLLKPFRAKNVDLSAEWYFAKESLIAIAGFYKTIDSFVATDISFLPYRELGLPDSLLIGTPSSPDQLFQVTRNINGTGGTLKGIEFQYQQPLSFLPAPFDKLGFIGNYTYVDSRVNYRTAANPLFNRLTGQSRHLYNATLYYELKGFSARVSAAYRDGYLVAFPGGNGNSEEGVNAATNIDASIRYDLTPKISVTLEGVNLTDTYSDRYADATNRVSNYRHFGREILFGLRWRY</sequence>
<dbReference type="Proteomes" id="UP000321250">
    <property type="component" value="Unassembled WGS sequence"/>
</dbReference>
<keyword evidence="13" id="KW-0675">Receptor</keyword>
<keyword evidence="7 8" id="KW-0998">Cell outer membrane</keyword>
<evidence type="ECO:0000313" key="13">
    <source>
        <dbReference type="EMBL" id="TXC69664.1"/>
    </source>
</evidence>
<keyword evidence="3 8" id="KW-1134">Transmembrane beta strand</keyword>
<dbReference type="Gene3D" id="2.170.130.10">
    <property type="entry name" value="TonB-dependent receptor, plug domain"/>
    <property type="match status" value="1"/>
</dbReference>
<reference evidence="13 14" key="1">
    <citation type="journal article" date="2013" name="Antonie Van Leeuwenhoek">
        <title>Sphingomonas ginsenosidivorax sp. nov., with the ability to transform ginsenosides.</title>
        <authorList>
            <person name="Jin X.F."/>
            <person name="Kim J.K."/>
            <person name="Liu Q.M."/>
            <person name="Kang M.S."/>
            <person name="He D."/>
            <person name="Jin F.X."/>
            <person name="Kim S.C."/>
            <person name="Im W.T."/>
        </authorList>
    </citation>
    <scope>NUCLEOTIDE SEQUENCE [LARGE SCALE GENOMIC DNA]</scope>
    <source>
        <strain evidence="13 14">KHI67</strain>
    </source>
</reference>
<dbReference type="Pfam" id="PF07715">
    <property type="entry name" value="Plug"/>
    <property type="match status" value="1"/>
</dbReference>
<dbReference type="Gene3D" id="2.40.170.20">
    <property type="entry name" value="TonB-dependent receptor, beta-barrel domain"/>
    <property type="match status" value="1"/>
</dbReference>
<evidence type="ECO:0000256" key="2">
    <source>
        <dbReference type="ARBA" id="ARBA00022448"/>
    </source>
</evidence>
<dbReference type="SUPFAM" id="SSF56935">
    <property type="entry name" value="Porins"/>
    <property type="match status" value="1"/>
</dbReference>
<dbReference type="InterPro" id="IPR039426">
    <property type="entry name" value="TonB-dep_rcpt-like"/>
</dbReference>